<name>A0A8J7S9Q9_9BACT</name>
<keyword evidence="7" id="KW-1185">Reference proteome</keyword>
<evidence type="ECO:0000256" key="4">
    <source>
        <dbReference type="ARBA" id="ARBA00023136"/>
    </source>
</evidence>
<feature type="transmembrane region" description="Helical" evidence="5">
    <location>
        <begin position="382"/>
        <end position="402"/>
    </location>
</feature>
<dbReference type="InterPro" id="IPR002797">
    <property type="entry name" value="Polysacc_synth"/>
</dbReference>
<dbReference type="RefSeq" id="WP_199385943.1">
    <property type="nucleotide sequence ID" value="NZ_JAEMHM010000019.1"/>
</dbReference>
<feature type="transmembrane region" description="Helical" evidence="5">
    <location>
        <begin position="408"/>
        <end position="428"/>
    </location>
</feature>
<dbReference type="Proteomes" id="UP000636888">
    <property type="component" value="Unassembled WGS sequence"/>
</dbReference>
<feature type="transmembrane region" description="Helical" evidence="5">
    <location>
        <begin position="196"/>
        <end position="219"/>
    </location>
</feature>
<comment type="subcellular location">
    <subcellularLocation>
        <location evidence="1">Membrane</location>
        <topology evidence="1">Multi-pass membrane protein</topology>
    </subcellularLocation>
</comment>
<feature type="transmembrane region" description="Helical" evidence="5">
    <location>
        <begin position="316"/>
        <end position="334"/>
    </location>
</feature>
<sequence length="456" mass="51153">MPEAATNQGWTKYLPAFLRGKLEKSQLLQRVIHNTGWLFFDKALRMGVGFLITVWVTRYLGPERYGLLSYASAFVGLFTAIANIGLYGIVVRDVVRHPESTDEILGTAMLLKFCGGVLALLLSMGAILILQPGQSLTHWLVGITAAGFIFQSFEVFDFWFQSQLLSKRAISANLVGFVLITIAKIVLILIKAPLIAFAWAGTLEVLVGSFGLLVAYQMVTKRMSYLRISLDWAKRLLRDSWPLIFAGLMLMIYNRIDQVMLGQMLGDRSVGIYSVAVKLSEFWYVFPALILNSILPTIVEAKAAGEDFYYRRLQRVFDLMAMVSLGFVLPLFLFSDQIIRLLYGKAYLQAGGVLAIYVLSGVFVFIGHVREYWVTVENFTRYSLYSTGVGAGINVVLNLILIPRFGNIGAAWATLIALFTGSYFINAWHPKTRSIFVMQTKALLLISPMRRLLKQQ</sequence>
<feature type="transmembrane region" description="Helical" evidence="5">
    <location>
        <begin position="282"/>
        <end position="304"/>
    </location>
</feature>
<keyword evidence="4 5" id="KW-0472">Membrane</keyword>
<dbReference type="PANTHER" id="PTHR43424">
    <property type="entry name" value="LOCUS PUTATIVE PROTEIN 1-RELATED"/>
    <property type="match status" value="1"/>
</dbReference>
<feature type="transmembrane region" description="Helical" evidence="5">
    <location>
        <begin position="240"/>
        <end position="256"/>
    </location>
</feature>
<organism evidence="6 7">
    <name type="scientific">Geomesophilobacter sediminis</name>
    <dbReference type="NCBI Taxonomy" id="2798584"/>
    <lineage>
        <taxon>Bacteria</taxon>
        <taxon>Pseudomonadati</taxon>
        <taxon>Thermodesulfobacteriota</taxon>
        <taxon>Desulfuromonadia</taxon>
        <taxon>Geobacterales</taxon>
        <taxon>Geobacteraceae</taxon>
        <taxon>Geomesophilobacter</taxon>
    </lineage>
</organism>
<dbReference type="InterPro" id="IPR052556">
    <property type="entry name" value="PolySynth_Transporter"/>
</dbReference>
<accession>A0A8J7S9Q9</accession>
<feature type="transmembrane region" description="Helical" evidence="5">
    <location>
        <begin position="67"/>
        <end position="90"/>
    </location>
</feature>
<feature type="transmembrane region" description="Helical" evidence="5">
    <location>
        <begin position="172"/>
        <end position="190"/>
    </location>
</feature>
<dbReference type="PANTHER" id="PTHR43424:SF1">
    <property type="entry name" value="LOCUS PUTATIVE PROTEIN 1-RELATED"/>
    <property type="match status" value="1"/>
</dbReference>
<dbReference type="CDD" id="cd13128">
    <property type="entry name" value="MATE_Wzx_like"/>
    <property type="match status" value="1"/>
</dbReference>
<feature type="transmembrane region" description="Helical" evidence="5">
    <location>
        <begin position="346"/>
        <end position="370"/>
    </location>
</feature>
<evidence type="ECO:0000256" key="3">
    <source>
        <dbReference type="ARBA" id="ARBA00022989"/>
    </source>
</evidence>
<feature type="transmembrane region" description="Helical" evidence="5">
    <location>
        <begin position="110"/>
        <end position="130"/>
    </location>
</feature>
<comment type="caution">
    <text evidence="6">The sequence shown here is derived from an EMBL/GenBank/DDBJ whole genome shotgun (WGS) entry which is preliminary data.</text>
</comment>
<reference evidence="6" key="1">
    <citation type="submission" date="2020-12" db="EMBL/GenBank/DDBJ databases">
        <title>Geomonas sp. Red875, isolated from river sediment.</title>
        <authorList>
            <person name="Xu Z."/>
            <person name="Zhang Z."/>
            <person name="Masuda Y."/>
            <person name="Itoh H."/>
            <person name="Senoo K."/>
        </authorList>
    </citation>
    <scope>NUCLEOTIDE SEQUENCE</scope>
    <source>
        <strain evidence="6">Red875</strain>
    </source>
</reference>
<evidence type="ECO:0000313" key="6">
    <source>
        <dbReference type="EMBL" id="MBJ6727026.1"/>
    </source>
</evidence>
<feature type="transmembrane region" description="Helical" evidence="5">
    <location>
        <begin position="43"/>
        <end position="61"/>
    </location>
</feature>
<feature type="transmembrane region" description="Helical" evidence="5">
    <location>
        <begin position="136"/>
        <end position="160"/>
    </location>
</feature>
<proteinExistence type="predicted"/>
<dbReference type="AlphaFoldDB" id="A0A8J7S9Q9"/>
<keyword evidence="2 5" id="KW-0812">Transmembrane</keyword>
<protein>
    <submittedName>
        <fullName evidence="6">Flippase</fullName>
    </submittedName>
</protein>
<evidence type="ECO:0000256" key="1">
    <source>
        <dbReference type="ARBA" id="ARBA00004141"/>
    </source>
</evidence>
<evidence type="ECO:0000256" key="2">
    <source>
        <dbReference type="ARBA" id="ARBA00022692"/>
    </source>
</evidence>
<evidence type="ECO:0000256" key="5">
    <source>
        <dbReference type="SAM" id="Phobius"/>
    </source>
</evidence>
<dbReference type="GO" id="GO:0016020">
    <property type="term" value="C:membrane"/>
    <property type="evidence" value="ECO:0007669"/>
    <property type="project" value="UniProtKB-SubCell"/>
</dbReference>
<gene>
    <name evidence="6" type="ORF">JFN93_20130</name>
</gene>
<dbReference type="EMBL" id="JAEMHM010000019">
    <property type="protein sequence ID" value="MBJ6727026.1"/>
    <property type="molecule type" value="Genomic_DNA"/>
</dbReference>
<keyword evidence="3 5" id="KW-1133">Transmembrane helix</keyword>
<evidence type="ECO:0000313" key="7">
    <source>
        <dbReference type="Proteomes" id="UP000636888"/>
    </source>
</evidence>
<dbReference type="Pfam" id="PF01943">
    <property type="entry name" value="Polysacc_synt"/>
    <property type="match status" value="1"/>
</dbReference>